<reference evidence="1 2" key="1">
    <citation type="submission" date="2018-05" db="EMBL/GenBank/DDBJ databases">
        <title>Integrated omic analyses show evidence that a Ca. Accumulibacter phosphatis strain performs denitrification under micro-aerobic conditions.</title>
        <authorList>
            <person name="Camejo P.Y."/>
            <person name="Katherine M.D."/>
            <person name="Daniel N.R."/>
        </authorList>
    </citation>
    <scope>NUCLEOTIDE SEQUENCE [LARGE SCALE GENOMIC DNA]</scope>
    <source>
        <strain evidence="1">UW-LDO-IC</strain>
    </source>
</reference>
<dbReference type="Proteomes" id="UP000253831">
    <property type="component" value="Unassembled WGS sequence"/>
</dbReference>
<evidence type="ECO:0000313" key="1">
    <source>
        <dbReference type="EMBL" id="RDE48693.1"/>
    </source>
</evidence>
<dbReference type="EMBL" id="QPGA01000119">
    <property type="protein sequence ID" value="RDE48693.1"/>
    <property type="molecule type" value="Genomic_DNA"/>
</dbReference>
<protein>
    <recommendedName>
        <fullName evidence="3">Transcriptional regulator</fullName>
    </recommendedName>
</protein>
<sequence>MEMSAELVSPQSILRKLHQHTCLNVRKLAALHGVDASSEALAAAVTDLNRRGRIHSTGCRGRHAAFVLATFDF</sequence>
<name>A0A369XF10_9PROT</name>
<dbReference type="AlphaFoldDB" id="A0A369XF10"/>
<evidence type="ECO:0000313" key="2">
    <source>
        <dbReference type="Proteomes" id="UP000253831"/>
    </source>
</evidence>
<gene>
    <name evidence="1" type="ORF">DVS81_20730</name>
</gene>
<organism evidence="1 2">
    <name type="scientific">Candidatus Accumulibacter meliphilus</name>
    <dbReference type="NCBI Taxonomy" id="2211374"/>
    <lineage>
        <taxon>Bacteria</taxon>
        <taxon>Pseudomonadati</taxon>
        <taxon>Pseudomonadota</taxon>
        <taxon>Betaproteobacteria</taxon>
        <taxon>Candidatus Accumulibacter</taxon>
    </lineage>
</organism>
<proteinExistence type="predicted"/>
<evidence type="ECO:0008006" key="3">
    <source>
        <dbReference type="Google" id="ProtNLM"/>
    </source>
</evidence>
<comment type="caution">
    <text evidence="1">The sequence shown here is derived from an EMBL/GenBank/DDBJ whole genome shotgun (WGS) entry which is preliminary data.</text>
</comment>
<accession>A0A369XF10</accession>